<dbReference type="InParanoid" id="M1DD88"/>
<dbReference type="PaxDb" id="4113-PGSC0003DMT400087141"/>
<sequence length="161" mass="18530">MAEKYPTLWDTLRFHIFKVFTKPRCPYIPNWVRELYSAYSALVPEGKKKASVFKAVEFLMVRADHSALLVEIVDQLGDPPFGRFHCHLALSFSIVVFWIIGRHSTALQNCSATRRLLLFTADLILSFRDQHTGTKGEVRPFGDSQIFISSFFQLPLFLFAK</sequence>
<dbReference type="Gramene" id="PGSC0003DMT400087141">
    <property type="protein sequence ID" value="PGSC0003DMT400087141"/>
    <property type="gene ID" value="PGSC0003DMG400036712"/>
</dbReference>
<dbReference type="PANTHER" id="PTHR33180">
    <property type="entry name" value="PHOTOSYSTEM II CP43 REACTION CENTER PROTEIN"/>
    <property type="match status" value="1"/>
</dbReference>
<dbReference type="AlphaFoldDB" id="M1DD88"/>
<organism evidence="1 2">
    <name type="scientific">Solanum tuberosum</name>
    <name type="common">Potato</name>
    <dbReference type="NCBI Taxonomy" id="4113"/>
    <lineage>
        <taxon>Eukaryota</taxon>
        <taxon>Viridiplantae</taxon>
        <taxon>Streptophyta</taxon>
        <taxon>Embryophyta</taxon>
        <taxon>Tracheophyta</taxon>
        <taxon>Spermatophyta</taxon>
        <taxon>Magnoliopsida</taxon>
        <taxon>eudicotyledons</taxon>
        <taxon>Gunneridae</taxon>
        <taxon>Pentapetalae</taxon>
        <taxon>asterids</taxon>
        <taxon>lamiids</taxon>
        <taxon>Solanales</taxon>
        <taxon>Solanaceae</taxon>
        <taxon>Solanoideae</taxon>
        <taxon>Solaneae</taxon>
        <taxon>Solanum</taxon>
    </lineage>
</organism>
<dbReference type="HOGENOM" id="CLU_1646687_0_0_1"/>
<reference evidence="2" key="1">
    <citation type="journal article" date="2011" name="Nature">
        <title>Genome sequence and analysis of the tuber crop potato.</title>
        <authorList>
            <consortium name="The Potato Genome Sequencing Consortium"/>
        </authorList>
    </citation>
    <scope>NUCLEOTIDE SEQUENCE [LARGE SCALE GENOMIC DNA]</scope>
    <source>
        <strain evidence="2">cv. DM1-3 516 R44</strain>
    </source>
</reference>
<dbReference type="EnsemblPlants" id="PGSC0003DMT400087141">
    <property type="protein sequence ID" value="PGSC0003DMT400087141"/>
    <property type="gene ID" value="PGSC0003DMG400036712"/>
</dbReference>
<accession>M1DD88</accession>
<name>M1DD88_SOLTU</name>
<dbReference type="GO" id="GO:0009523">
    <property type="term" value="C:photosystem II"/>
    <property type="evidence" value="ECO:0000318"/>
    <property type="project" value="GO_Central"/>
</dbReference>
<dbReference type="PANTHER" id="PTHR33180:SF31">
    <property type="entry name" value="POLYPROTEIN PROTEIN"/>
    <property type="match status" value="1"/>
</dbReference>
<reference evidence="1" key="2">
    <citation type="submission" date="2015-06" db="UniProtKB">
        <authorList>
            <consortium name="EnsemblPlants"/>
        </authorList>
    </citation>
    <scope>IDENTIFICATION</scope>
    <source>
        <strain evidence="1">DM1-3 516 R44</strain>
    </source>
</reference>
<proteinExistence type="predicted"/>
<evidence type="ECO:0000313" key="2">
    <source>
        <dbReference type="Proteomes" id="UP000011115"/>
    </source>
</evidence>
<protein>
    <submittedName>
        <fullName evidence="1">Uncharacterized protein</fullName>
    </submittedName>
</protein>
<keyword evidence="2" id="KW-1185">Reference proteome</keyword>
<evidence type="ECO:0000313" key="1">
    <source>
        <dbReference type="EnsemblPlants" id="PGSC0003DMT400087141"/>
    </source>
</evidence>
<dbReference type="Proteomes" id="UP000011115">
    <property type="component" value="Unassembled WGS sequence"/>
</dbReference>
<dbReference type="GO" id="GO:0009579">
    <property type="term" value="C:thylakoid"/>
    <property type="evidence" value="ECO:0000318"/>
    <property type="project" value="GO_Central"/>
</dbReference>